<protein>
    <submittedName>
        <fullName evidence="6">5'-nucleotidase</fullName>
    </submittedName>
</protein>
<proteinExistence type="predicted"/>
<dbReference type="Pfam" id="PF00149">
    <property type="entry name" value="Metallophos"/>
    <property type="match status" value="1"/>
</dbReference>
<dbReference type="CDD" id="cd10283">
    <property type="entry name" value="MnuA_DNase1-like"/>
    <property type="match status" value="1"/>
</dbReference>
<dbReference type="InterPro" id="IPR036691">
    <property type="entry name" value="Endo/exonu/phosph_ase_sf"/>
</dbReference>
<dbReference type="GO" id="GO:0008768">
    <property type="term" value="F:UDP-sugar diphosphatase activity"/>
    <property type="evidence" value="ECO:0007669"/>
    <property type="project" value="TreeGrafter"/>
</dbReference>
<comment type="caution">
    <text evidence="6">The sequence shown here is derived from an EMBL/GenBank/DDBJ whole genome shotgun (WGS) entry which is preliminary data.</text>
</comment>
<dbReference type="OrthoDB" id="1016457at2"/>
<evidence type="ECO:0000313" key="6">
    <source>
        <dbReference type="EMBL" id="RZS56085.1"/>
    </source>
</evidence>
<accession>A0A4Q7LMR5</accession>
<dbReference type="InterPro" id="IPR029052">
    <property type="entry name" value="Metallo-depent_PP-like"/>
</dbReference>
<gene>
    <name evidence="6" type="ORF">EV141_1537</name>
</gene>
<dbReference type="InterPro" id="IPR036907">
    <property type="entry name" value="5'-Nucleotdase_C_sf"/>
</dbReference>
<dbReference type="PRINTS" id="PR01607">
    <property type="entry name" value="APYRASEFAMLY"/>
</dbReference>
<feature type="domain" description="Endonuclease/exonuclease/phosphatase" evidence="5">
    <location>
        <begin position="321"/>
        <end position="607"/>
    </location>
</feature>
<dbReference type="SUPFAM" id="SSF56300">
    <property type="entry name" value="Metallo-dependent phosphatases"/>
    <property type="match status" value="1"/>
</dbReference>
<dbReference type="NCBIfam" id="NF033681">
    <property type="entry name" value="ExeM_NucH_DNase"/>
    <property type="match status" value="1"/>
</dbReference>
<feature type="chain" id="PRO_5020496148" evidence="2">
    <location>
        <begin position="40"/>
        <end position="1345"/>
    </location>
</feature>
<reference evidence="6 7" key="1">
    <citation type="journal article" date="2015" name="Stand. Genomic Sci.">
        <title>Genomic Encyclopedia of Bacterial and Archaeal Type Strains, Phase III: the genomes of soil and plant-associated and newly described type strains.</title>
        <authorList>
            <person name="Whitman W.B."/>
            <person name="Woyke T."/>
            <person name="Klenk H.P."/>
            <person name="Zhou Y."/>
            <person name="Lilburn T.G."/>
            <person name="Beck B.J."/>
            <person name="De Vos P."/>
            <person name="Vandamme P."/>
            <person name="Eisen J.A."/>
            <person name="Garrity G."/>
            <person name="Hugenholtz P."/>
            <person name="Kyrpides N.C."/>
        </authorList>
    </citation>
    <scope>NUCLEOTIDE SEQUENCE [LARGE SCALE GENOMIC DNA]</scope>
    <source>
        <strain evidence="6 7">CV2</strain>
    </source>
</reference>
<dbReference type="InterPro" id="IPR008334">
    <property type="entry name" value="5'-Nucleotdase_C"/>
</dbReference>
<dbReference type="EMBL" id="SGWW01000003">
    <property type="protein sequence ID" value="RZS56085.1"/>
    <property type="molecule type" value="Genomic_DNA"/>
</dbReference>
<dbReference type="InterPro" id="IPR006179">
    <property type="entry name" value="5_nucleotidase/apyrase"/>
</dbReference>
<dbReference type="GO" id="GO:0009166">
    <property type="term" value="P:nucleotide catabolic process"/>
    <property type="evidence" value="ECO:0007669"/>
    <property type="project" value="InterPro"/>
</dbReference>
<feature type="domain" description="5'-Nucleotidase C-terminal" evidence="4">
    <location>
        <begin position="939"/>
        <end position="1094"/>
    </location>
</feature>
<dbReference type="Pfam" id="PF02872">
    <property type="entry name" value="5_nucleotid_C"/>
    <property type="match status" value="1"/>
</dbReference>
<dbReference type="GO" id="GO:0008253">
    <property type="term" value="F:5'-nucleotidase activity"/>
    <property type="evidence" value="ECO:0007669"/>
    <property type="project" value="TreeGrafter"/>
</dbReference>
<organism evidence="6 7">
    <name type="scientific">Microcella putealis</name>
    <dbReference type="NCBI Taxonomy" id="337005"/>
    <lineage>
        <taxon>Bacteria</taxon>
        <taxon>Bacillati</taxon>
        <taxon>Actinomycetota</taxon>
        <taxon>Actinomycetes</taxon>
        <taxon>Micrococcales</taxon>
        <taxon>Microbacteriaceae</taxon>
        <taxon>Microcella</taxon>
    </lineage>
</organism>
<feature type="signal peptide" evidence="2">
    <location>
        <begin position="1"/>
        <end position="39"/>
    </location>
</feature>
<dbReference type="PANTHER" id="PTHR11575">
    <property type="entry name" value="5'-NUCLEOTIDASE-RELATED"/>
    <property type="match status" value="1"/>
</dbReference>
<keyword evidence="1 2" id="KW-0732">Signal</keyword>
<keyword evidence="7" id="KW-1185">Reference proteome</keyword>
<dbReference type="SUPFAM" id="SSF55816">
    <property type="entry name" value="5'-nucleotidase (syn. UDP-sugar hydrolase), C-terminal domain"/>
    <property type="match status" value="1"/>
</dbReference>
<evidence type="ECO:0000256" key="1">
    <source>
        <dbReference type="ARBA" id="ARBA00022729"/>
    </source>
</evidence>
<evidence type="ECO:0000259" key="3">
    <source>
        <dbReference type="Pfam" id="PF00149"/>
    </source>
</evidence>
<name>A0A4Q7LMR5_9MICO</name>
<evidence type="ECO:0000259" key="5">
    <source>
        <dbReference type="Pfam" id="PF03372"/>
    </source>
</evidence>
<evidence type="ECO:0000313" key="7">
    <source>
        <dbReference type="Proteomes" id="UP000293519"/>
    </source>
</evidence>
<evidence type="ECO:0000256" key="2">
    <source>
        <dbReference type="SAM" id="SignalP"/>
    </source>
</evidence>
<dbReference type="Proteomes" id="UP000293519">
    <property type="component" value="Unassembled WGS sequence"/>
</dbReference>
<dbReference type="Gene3D" id="2.60.40.2700">
    <property type="match status" value="1"/>
</dbReference>
<dbReference type="InterPro" id="IPR004843">
    <property type="entry name" value="Calcineurin-like_PHP"/>
</dbReference>
<dbReference type="CDD" id="cd04486">
    <property type="entry name" value="YhcR_OBF_like"/>
    <property type="match status" value="1"/>
</dbReference>
<dbReference type="Gene3D" id="3.60.10.10">
    <property type="entry name" value="Endonuclease/exonuclease/phosphatase"/>
    <property type="match status" value="1"/>
</dbReference>
<dbReference type="PANTHER" id="PTHR11575:SF24">
    <property type="entry name" value="5'-NUCLEOTIDASE"/>
    <property type="match status" value="1"/>
</dbReference>
<dbReference type="GO" id="GO:0030288">
    <property type="term" value="C:outer membrane-bounded periplasmic space"/>
    <property type="evidence" value="ECO:0007669"/>
    <property type="project" value="TreeGrafter"/>
</dbReference>
<dbReference type="RefSeq" id="WP_130485387.1">
    <property type="nucleotide sequence ID" value="NZ_SGWW01000003.1"/>
</dbReference>
<dbReference type="Pfam" id="PF03372">
    <property type="entry name" value="Exo_endo_phos"/>
    <property type="match status" value="1"/>
</dbReference>
<sequence length="1345" mass="140987">MNHLTPFRRRTAPTRAVAVCTALAVGLGFSTVAVTPAVANTTITPISAVQGTGATTPLDGQTVTVRGVVTADYRGVSGYNGIVVQEQGSGGDTDATPGASDGIFIFLGSTHNPGVAIGDLVEVTGRAGENFGQTQLTATAAGTVTLVEAQVGLPAPTPLPADVIGTDREQFENMLVAPTGDYLIGSTHQLFNFGTLWLSPGDELVKSTEQVRPGPEADAIAAENRASRILLDDGYNIQISNSRHPGDQPYLRADEIVRNGDKVVFPEAGMVLQWGFDDWRLQPQVPISTEGPAGYGVGFESRNPRPETAPETGGDLRVAAFNVLNYFTTLTTQNSDARGARDAAAFERQEAKIVAAITALGADVVGLQEIENSVALGEQPDEAVATLVAALNEVDGAGTWAYVPSAPELNDASIVDVITNAIIYKPASVELVGDMITQIDETVWFNAREPLGATFDKDGYRFTVVANHFKSKSGSGTEPADGQGFFNTDRVAQAKGLAALTDEIEADPERGENILLLGDFNAYSQEDPIATLGEAGFTSLVDDRTDGQYTYTFNGELGSLDHVLASDAIAANVTGVGVWNINAAEWGDRQYNFGATDGSSVYRSSDHDPVVVGLSAQAQPVDIDIVTINDFHGRLEAGSGVGGAAVLGGFVNQVRAENPNTLFVSAGDNIGASTFTSFIQQDKPTIDVLNAMDLDVTAIGNHEFDLGRSDLDDRVIPASNFPYLGANIYDRETGEPAYDEYWVTEVDGVDVGFIGAITESMPSLVTPAGIASLEFGDMTEAVNRVAGQLQDGDAANGEADVIIVLVHEGAATTDIATATDDSDFGDLVTGTAGSVDAIVSSHTHRVYDHEIPVDGSDLPLIVTQNGEYSSHVGRFSLSVDPTTGELLDIAADVLPLPGAAQPDPAIAQIVADAVAFANEAGSVSLGEITGDVRRAVQANGTENRGGASLLGNLVADAQLWATRDLGTEVALMNPGGLRADLVFAGTGATDPDGNVTFREAASVQPFANSLFTMTLTGAQLRQVLEEQWQPAGSSRPFLKLGISEGLDYTYDPSLAAGERIGTITLNGETVTDDQQIRIVTNSFLSTGGDNFFTFAQGTNRADSGRIDLQAFVDYFAEFSPVTASAADRSIGVSPSIAGSTLTPGDTVELQLSSLLYSNGGDRDATVTVSIGGEVLAEAAIDATIVDGTDEQGRATVSFTVPEGVEGATDVVIAVADNGTEVSIPVTIEAAEPLPTIEVKKQPKLVGSAVVGKTLRVDDGRYSVRGVEVEYQWLRNGQPIEGATGDSYRVTSADRLAELSVELTVTADGYETLTVTTDERRVPPAIPGAPKWVNGLISLITALIFW</sequence>
<dbReference type="Gene3D" id="3.60.21.10">
    <property type="match status" value="1"/>
</dbReference>
<dbReference type="InterPro" id="IPR047971">
    <property type="entry name" value="ExeM-like"/>
</dbReference>
<feature type="domain" description="Calcineurin-like phosphoesterase" evidence="3">
    <location>
        <begin position="625"/>
        <end position="845"/>
    </location>
</feature>
<evidence type="ECO:0000259" key="4">
    <source>
        <dbReference type="Pfam" id="PF02872"/>
    </source>
</evidence>
<dbReference type="InterPro" id="IPR005135">
    <property type="entry name" value="Endo/exonuclease/phosphatase"/>
</dbReference>
<dbReference type="SUPFAM" id="SSF56219">
    <property type="entry name" value="DNase I-like"/>
    <property type="match status" value="1"/>
</dbReference>
<dbReference type="Gene3D" id="3.90.780.10">
    <property type="entry name" value="5'-Nucleotidase, C-terminal domain"/>
    <property type="match status" value="1"/>
</dbReference>